<gene>
    <name evidence="4" type="ORF">H1R20_g6971</name>
</gene>
<accession>A0A9W8MIU4</accession>
<dbReference type="GO" id="GO:0005634">
    <property type="term" value="C:nucleus"/>
    <property type="evidence" value="ECO:0007669"/>
    <property type="project" value="TreeGrafter"/>
</dbReference>
<feature type="region of interest" description="Disordered" evidence="2">
    <location>
        <begin position="1"/>
        <end position="31"/>
    </location>
</feature>
<dbReference type="PROSITE" id="PS51253">
    <property type="entry name" value="HTH_CENPB"/>
    <property type="match status" value="1"/>
</dbReference>
<organism evidence="4 5">
    <name type="scientific">Candolleomyces eurysporus</name>
    <dbReference type="NCBI Taxonomy" id="2828524"/>
    <lineage>
        <taxon>Eukaryota</taxon>
        <taxon>Fungi</taxon>
        <taxon>Dikarya</taxon>
        <taxon>Basidiomycota</taxon>
        <taxon>Agaricomycotina</taxon>
        <taxon>Agaricomycetes</taxon>
        <taxon>Agaricomycetidae</taxon>
        <taxon>Agaricales</taxon>
        <taxon>Agaricineae</taxon>
        <taxon>Psathyrellaceae</taxon>
        <taxon>Candolleomyces</taxon>
    </lineage>
</organism>
<proteinExistence type="predicted"/>
<dbReference type="Proteomes" id="UP001140091">
    <property type="component" value="Unassembled WGS sequence"/>
</dbReference>
<dbReference type="GO" id="GO:0003677">
    <property type="term" value="F:DNA binding"/>
    <property type="evidence" value="ECO:0007669"/>
    <property type="project" value="UniProtKB-KW"/>
</dbReference>
<dbReference type="PANTHER" id="PTHR19303:SF74">
    <property type="entry name" value="POGO TRANSPOSABLE ELEMENT WITH KRAB DOMAIN"/>
    <property type="match status" value="1"/>
</dbReference>
<dbReference type="OrthoDB" id="2917041at2759"/>
<evidence type="ECO:0000256" key="1">
    <source>
        <dbReference type="ARBA" id="ARBA00023125"/>
    </source>
</evidence>
<evidence type="ECO:0000313" key="5">
    <source>
        <dbReference type="Proteomes" id="UP001140091"/>
    </source>
</evidence>
<feature type="domain" description="HTH CENPB-type" evidence="3">
    <location>
        <begin position="82"/>
        <end position="154"/>
    </location>
</feature>
<dbReference type="EMBL" id="JANBPK010000849">
    <property type="protein sequence ID" value="KAJ2930114.1"/>
    <property type="molecule type" value="Genomic_DNA"/>
</dbReference>
<feature type="non-terminal residue" evidence="4">
    <location>
        <position position="1"/>
    </location>
</feature>
<dbReference type="InterPro" id="IPR006600">
    <property type="entry name" value="HTH_CenpB_DNA-bd_dom"/>
</dbReference>
<reference evidence="4" key="1">
    <citation type="submission" date="2022-06" db="EMBL/GenBank/DDBJ databases">
        <title>Genome Sequence of Candolleomyces eurysporus.</title>
        <authorList>
            <person name="Buettner E."/>
        </authorList>
    </citation>
    <scope>NUCLEOTIDE SEQUENCE</scope>
    <source>
        <strain evidence="4">VTCC 930004</strain>
    </source>
</reference>
<comment type="caution">
    <text evidence="4">The sequence shown here is derived from an EMBL/GenBank/DDBJ whole genome shotgun (WGS) entry which is preliminary data.</text>
</comment>
<keyword evidence="1" id="KW-0238">DNA-binding</keyword>
<dbReference type="PANTHER" id="PTHR19303">
    <property type="entry name" value="TRANSPOSON"/>
    <property type="match status" value="1"/>
</dbReference>
<feature type="compositionally biased region" description="Polar residues" evidence="2">
    <location>
        <begin position="1"/>
        <end position="19"/>
    </location>
</feature>
<feature type="region of interest" description="Disordered" evidence="2">
    <location>
        <begin position="420"/>
        <end position="441"/>
    </location>
</feature>
<name>A0A9W8MIU4_9AGAR</name>
<evidence type="ECO:0000259" key="3">
    <source>
        <dbReference type="PROSITE" id="PS51253"/>
    </source>
</evidence>
<feature type="compositionally biased region" description="Polar residues" evidence="2">
    <location>
        <begin position="427"/>
        <end position="437"/>
    </location>
</feature>
<evidence type="ECO:0000313" key="4">
    <source>
        <dbReference type="EMBL" id="KAJ2930114.1"/>
    </source>
</evidence>
<protein>
    <recommendedName>
        <fullName evidence="3">HTH CENPB-type domain-containing protein</fullName>
    </recommendedName>
</protein>
<dbReference type="InterPro" id="IPR050863">
    <property type="entry name" value="CenT-Element_Derived"/>
</dbReference>
<keyword evidence="5" id="KW-1185">Reference proteome</keyword>
<dbReference type="AlphaFoldDB" id="A0A9W8MIU4"/>
<evidence type="ECO:0000256" key="2">
    <source>
        <dbReference type="SAM" id="MobiDB-lite"/>
    </source>
</evidence>
<sequence length="595" mass="66092">MVSRTTSLPAVYQTPNKPLSNRVKKHKASKGKEARLRQATKLYLDAKLLGRKRALRDVADEFGVSKSALERSVNGKGQSMLEFNATKKKLTNVEEQTLVNFILKSADRGFPLCHGEIMQYANVLCRARLGADCEPVGPYWIYSFIDRWHEVLQTHWSKPLDTQRARSLNPEAVQSWFKLVEEFVVKAGIAPENIYGMDESGFPLAYSGKERVVGARGTKTQHKQGGADRENVTAVVTICADGGTIPPLLIFKGKNLKDTWAQNNQVGAYSHYTIPFIEFARTHNIVLLGYPAHCTHALQGLNVVCFSRMKDNWKQAIVSYEAMHNQPATKREFTRLFSEAYIASFTPETVKAAFRETGVHLFNPSVISQEQMKPSLTTSIKGSFSLPQPSPVRAVMASMRINPPTALATSPSTHTRHFVARTDSPDFESTTQPSTPSLRRPALSLDADPLLYTPTKRMRMMYAALSSTSSGSILVSKVKITSETRIAAPVLEAMPTLPQPDWTLANGSPSRKTYQQLLQENEELRAHLQRASALHRAQEGIIEGAHTSMVIQNLHFSKLNSALHGKEKPQEASRTFHIDSSKGSVFSSDMVLEGL</sequence>